<feature type="transmembrane region" description="Helical" evidence="2">
    <location>
        <begin position="138"/>
        <end position="164"/>
    </location>
</feature>
<dbReference type="Pfam" id="PF25000">
    <property type="entry name" value="DUF7779"/>
    <property type="match status" value="1"/>
</dbReference>
<name>A0A162IGB2_CORFA</name>
<accession>A0A162IGB2</accession>
<evidence type="ECO:0000313" key="5">
    <source>
        <dbReference type="Proteomes" id="UP000076744"/>
    </source>
</evidence>
<feature type="domain" description="DUF7779" evidence="3">
    <location>
        <begin position="558"/>
        <end position="641"/>
    </location>
</feature>
<dbReference type="PANTHER" id="PTHR47691">
    <property type="entry name" value="REGULATOR-RELATED"/>
    <property type="match status" value="1"/>
</dbReference>
<evidence type="ECO:0000256" key="2">
    <source>
        <dbReference type="SAM" id="Phobius"/>
    </source>
</evidence>
<sequence>MPPQPHETHKDQKARELAEKRERDQATPADKRAERWRQLPEFKGMKDEAEASIASQAFHLPDSTIASVITMSFETTWDEAVKATADILGEDDFEEVQRFRSAEQLLREVQTLQRSCLRSTIARMLANMRPKIEHLQTFATFLVLATGSSSISLACLWGVIYLLVELGSKSDDALREVTKYFNDLAEHIELFEAYRASVNVDPELLERFFGLLVDLVLAGAGAIKHFRKHDVNRGSALSLPSWRGVDRDFAQSVQGFAARIKHLKRLVKAQEMRLSQEAMRQSLQNFDLHHHDAEAKIPYYQLPFYRNPAFFGRTDTLEKIRLALEPPDDNGGGGAGEADVVSLRSLAIWGTDGIGKTQLALEYANRQIRRGWQLVLWIPAQSEGKMATALVAAAESVQPPGYADDLSADKKRLVIHPWLIIFDNVDDNALLDPIWPTTGAGQILITCRSELIALTPAANALEIGSFGPRDGGELLLRLARKHTLTADDMSIAEELSTMLGGLALAIEITASQILTRKKTMAQFLPYFKANRRALRVPPRYAARNPYYNETLLTVWRTAFGSLTENSASLLGLVCFFAPDDIPRDMISTAVHIPGTWEFLSDTEQYEDAQAQLLLLSLIKINEEKGYISLHRLVQEAYYDCLAEDARRDTFVVVYKLLAKAFPRRAMRRQMYLVWRECDLLMPHIEAAFDKYGELRGNGLSVQDPALDTMMADATCEISSLSLGEKLGAAATDNCVDKTSLGHASLCESLATIHHRRGRYCDAYSLFLCTLEIRQRDPSTTAPELADSYSAVGLALFGLFRSEEAIAYVGKALEITYGAPPGERHTFNVDRYLRNRSRPLAALGRLAEAKADVAACEAFQDQVYGPDSHFHGETAYILGKIAATEGDFALAMRHLQRAYDLQYLGKPTHQSVASALYHQGLVTVRQSAAAAGPNNSNDDAAATALHYFQRALAITQFNEPRRGDQGESARVKWQIAKILDKTGRAEDAASYRASSLKVKRELEETGLHPMAPDEEQAWDCFSDLVDR</sequence>
<proteinExistence type="predicted"/>
<dbReference type="PANTHER" id="PTHR47691:SF3">
    <property type="entry name" value="HTH-TYPE TRANSCRIPTIONAL REGULATOR RV0890C-RELATED"/>
    <property type="match status" value="1"/>
</dbReference>
<dbReference type="OrthoDB" id="4870852at2759"/>
<evidence type="ECO:0000313" key="4">
    <source>
        <dbReference type="EMBL" id="OAA56745.1"/>
    </source>
</evidence>
<gene>
    <name evidence="4" type="ORF">ISF_07261</name>
</gene>
<evidence type="ECO:0000256" key="1">
    <source>
        <dbReference type="SAM" id="MobiDB-lite"/>
    </source>
</evidence>
<dbReference type="Proteomes" id="UP000076744">
    <property type="component" value="Unassembled WGS sequence"/>
</dbReference>
<comment type="caution">
    <text evidence="4">The sequence shown here is derived from an EMBL/GenBank/DDBJ whole genome shotgun (WGS) entry which is preliminary data.</text>
</comment>
<feature type="region of interest" description="Disordered" evidence="1">
    <location>
        <begin position="1"/>
        <end position="36"/>
    </location>
</feature>
<reference evidence="4 5" key="1">
    <citation type="journal article" date="2016" name="Genome Biol. Evol.">
        <title>Divergent and convergent evolution of fungal pathogenicity.</title>
        <authorList>
            <person name="Shang Y."/>
            <person name="Xiao G."/>
            <person name="Zheng P."/>
            <person name="Cen K."/>
            <person name="Zhan S."/>
            <person name="Wang C."/>
        </authorList>
    </citation>
    <scope>NUCLEOTIDE SEQUENCE [LARGE SCALE GENOMIC DNA]</scope>
    <source>
        <strain evidence="4 5">ARSEF 2679</strain>
    </source>
</reference>
<organism evidence="4 5">
    <name type="scientific">Cordyceps fumosorosea (strain ARSEF 2679)</name>
    <name type="common">Isaria fumosorosea</name>
    <dbReference type="NCBI Taxonomy" id="1081104"/>
    <lineage>
        <taxon>Eukaryota</taxon>
        <taxon>Fungi</taxon>
        <taxon>Dikarya</taxon>
        <taxon>Ascomycota</taxon>
        <taxon>Pezizomycotina</taxon>
        <taxon>Sordariomycetes</taxon>
        <taxon>Hypocreomycetidae</taxon>
        <taxon>Hypocreales</taxon>
        <taxon>Cordycipitaceae</taxon>
        <taxon>Cordyceps</taxon>
    </lineage>
</organism>
<dbReference type="STRING" id="1081104.A0A162IGB2"/>
<dbReference type="Pfam" id="PF13424">
    <property type="entry name" value="TPR_12"/>
    <property type="match status" value="1"/>
</dbReference>
<evidence type="ECO:0000259" key="3">
    <source>
        <dbReference type="Pfam" id="PF25000"/>
    </source>
</evidence>
<keyword evidence="5" id="KW-1185">Reference proteome</keyword>
<dbReference type="PRINTS" id="PR00364">
    <property type="entry name" value="DISEASERSIST"/>
</dbReference>
<keyword evidence="2" id="KW-1133">Transmembrane helix</keyword>
<keyword evidence="2" id="KW-0812">Transmembrane</keyword>
<dbReference type="SUPFAM" id="SSF48452">
    <property type="entry name" value="TPR-like"/>
    <property type="match status" value="1"/>
</dbReference>
<dbReference type="EMBL" id="AZHB01000021">
    <property type="protein sequence ID" value="OAA56745.1"/>
    <property type="molecule type" value="Genomic_DNA"/>
</dbReference>
<dbReference type="Gene3D" id="3.40.50.300">
    <property type="entry name" value="P-loop containing nucleotide triphosphate hydrolases"/>
    <property type="match status" value="1"/>
</dbReference>
<dbReference type="SUPFAM" id="SSF52540">
    <property type="entry name" value="P-loop containing nucleoside triphosphate hydrolases"/>
    <property type="match status" value="1"/>
</dbReference>
<dbReference type="Gene3D" id="1.25.40.10">
    <property type="entry name" value="Tetratricopeptide repeat domain"/>
    <property type="match status" value="2"/>
</dbReference>
<dbReference type="InterPro" id="IPR011990">
    <property type="entry name" value="TPR-like_helical_dom_sf"/>
</dbReference>
<dbReference type="InterPro" id="IPR027417">
    <property type="entry name" value="P-loop_NTPase"/>
</dbReference>
<dbReference type="RefSeq" id="XP_018701776.1">
    <property type="nucleotide sequence ID" value="XM_018850864.1"/>
</dbReference>
<dbReference type="AlphaFoldDB" id="A0A162IGB2"/>
<dbReference type="GeneID" id="30023553"/>
<keyword evidence="2" id="KW-0472">Membrane</keyword>
<protein>
    <submittedName>
        <fullName evidence="4">Tetratricopeptide-like helical</fullName>
    </submittedName>
</protein>
<dbReference type="InterPro" id="IPR056681">
    <property type="entry name" value="DUF7779"/>
</dbReference>